<gene>
    <name evidence="2" type="ORF">G7Y31_07290</name>
</gene>
<organism evidence="2 3">
    <name type="scientific">Corynebacterium lizhenjunii</name>
    <dbReference type="NCBI Taxonomy" id="2709394"/>
    <lineage>
        <taxon>Bacteria</taxon>
        <taxon>Bacillati</taxon>
        <taxon>Actinomycetota</taxon>
        <taxon>Actinomycetes</taxon>
        <taxon>Mycobacteriales</taxon>
        <taxon>Corynebacteriaceae</taxon>
        <taxon>Corynebacterium</taxon>
    </lineage>
</organism>
<evidence type="ECO:0000259" key="1">
    <source>
        <dbReference type="Pfam" id="PF11716"/>
    </source>
</evidence>
<evidence type="ECO:0000313" key="3">
    <source>
        <dbReference type="Proteomes" id="UP000594681"/>
    </source>
</evidence>
<accession>A0A7T0PBB6</accession>
<reference evidence="2 3" key="1">
    <citation type="submission" date="2020-11" db="EMBL/GenBank/DDBJ databases">
        <title>Corynebacterium sp. ZJ-599.</title>
        <authorList>
            <person name="Zhou J."/>
        </authorList>
    </citation>
    <scope>NUCLEOTIDE SEQUENCE [LARGE SCALE GENOMIC DNA]</scope>
    <source>
        <strain evidence="2 3">ZJ-599</strain>
    </source>
</reference>
<feature type="domain" description="Mycothiol-dependent maleylpyruvate isomerase metal-binding" evidence="1">
    <location>
        <begin position="13"/>
        <end position="89"/>
    </location>
</feature>
<dbReference type="Proteomes" id="UP000594681">
    <property type="component" value="Chromosome"/>
</dbReference>
<sequence length="215" mass="23795">MLGPMSFSSSERARMVSLFEQLGPEAPTLCEGWTTRDLLAHLWVRENKVLAATGMFVPALAGRLDKEMDAARARDYQELCAAWGRGAGRTSPVRYLDNIVNTAEHFVHHEDIRRANPDHVDAQPREFSRVVEDKLHRALRTLAPRLLGKSRQPVVLYPEGWERIVLADKHGVADTGNAVVSVHGPVGELLLFVFGRDAAQVRIEGDAAAIVRSSV</sequence>
<keyword evidence="3" id="KW-1185">Reference proteome</keyword>
<proteinExistence type="predicted"/>
<protein>
    <submittedName>
        <fullName evidence="2">TIGR03085 family protein</fullName>
    </submittedName>
</protein>
<dbReference type="InterPro" id="IPR017517">
    <property type="entry name" value="Maleyloyr_isom"/>
</dbReference>
<dbReference type="InterPro" id="IPR017519">
    <property type="entry name" value="CHP03085"/>
</dbReference>
<dbReference type="AlphaFoldDB" id="A0A7T0PBB6"/>
<dbReference type="NCBIfam" id="TIGR03083">
    <property type="entry name" value="maleylpyruvate isomerase family mycothiol-dependent enzyme"/>
    <property type="match status" value="1"/>
</dbReference>
<evidence type="ECO:0000313" key="2">
    <source>
        <dbReference type="EMBL" id="QPK78377.1"/>
    </source>
</evidence>
<dbReference type="GO" id="GO:0046872">
    <property type="term" value="F:metal ion binding"/>
    <property type="evidence" value="ECO:0007669"/>
    <property type="project" value="InterPro"/>
</dbReference>
<dbReference type="KEGG" id="cliz:G7Y31_07290"/>
<dbReference type="EMBL" id="CP064954">
    <property type="protein sequence ID" value="QPK78377.1"/>
    <property type="molecule type" value="Genomic_DNA"/>
</dbReference>
<dbReference type="Pfam" id="PF11716">
    <property type="entry name" value="MDMPI_N"/>
    <property type="match status" value="1"/>
</dbReference>
<name>A0A7T0PBB6_9CORY</name>
<dbReference type="InterPro" id="IPR034660">
    <property type="entry name" value="DinB/YfiT-like"/>
</dbReference>
<dbReference type="SUPFAM" id="SSF109854">
    <property type="entry name" value="DinB/YfiT-like putative metalloenzymes"/>
    <property type="match status" value="1"/>
</dbReference>
<dbReference type="InterPro" id="IPR024344">
    <property type="entry name" value="MDMPI_metal-binding"/>
</dbReference>
<dbReference type="NCBIfam" id="TIGR03085">
    <property type="entry name" value="TIGR03085 family metal-binding protein"/>
    <property type="match status" value="1"/>
</dbReference>